<evidence type="ECO:0000313" key="10">
    <source>
        <dbReference type="EMBL" id="CAH1958566.1"/>
    </source>
</evidence>
<dbReference type="GO" id="GO:0010774">
    <property type="term" value="P:meiotic strand invasion involved in reciprocal meiotic recombination"/>
    <property type="evidence" value="ECO:0007669"/>
    <property type="project" value="TreeGrafter"/>
</dbReference>
<protein>
    <recommendedName>
        <fullName evidence="3">Homologous-pairing protein 2 homolog</fullName>
    </recommendedName>
</protein>
<evidence type="ECO:0000256" key="7">
    <source>
        <dbReference type="ARBA" id="ARBA00023254"/>
    </source>
</evidence>
<dbReference type="InterPro" id="IPR036388">
    <property type="entry name" value="WH-like_DNA-bd_sf"/>
</dbReference>
<keyword evidence="7" id="KW-0469">Meiosis</keyword>
<keyword evidence="4" id="KW-0175">Coiled coil</keyword>
<dbReference type="Proteomes" id="UP001152888">
    <property type="component" value="Unassembled WGS sequence"/>
</dbReference>
<keyword evidence="6" id="KW-0539">Nucleus</keyword>
<dbReference type="PANTHER" id="PTHR15938">
    <property type="entry name" value="TBP-1 INTERACTING PROTEIN"/>
    <property type="match status" value="1"/>
</dbReference>
<dbReference type="InterPro" id="IPR040661">
    <property type="entry name" value="LZ3wCH"/>
</dbReference>
<evidence type="ECO:0000256" key="6">
    <source>
        <dbReference type="ARBA" id="ARBA00023242"/>
    </source>
</evidence>
<dbReference type="GO" id="GO:0000794">
    <property type="term" value="C:condensed nuclear chromosome"/>
    <property type="evidence" value="ECO:0007669"/>
    <property type="project" value="TreeGrafter"/>
</dbReference>
<evidence type="ECO:0000313" key="11">
    <source>
        <dbReference type="Proteomes" id="UP001152888"/>
    </source>
</evidence>
<gene>
    <name evidence="10" type="ORF">ACAOBT_LOCUS2713</name>
</gene>
<evidence type="ECO:0000256" key="5">
    <source>
        <dbReference type="ARBA" id="ARBA00023172"/>
    </source>
</evidence>
<accession>A0A9P0JPM2</accession>
<dbReference type="Gene3D" id="1.10.10.10">
    <property type="entry name" value="Winged helix-like DNA-binding domain superfamily/Winged helix DNA-binding domain"/>
    <property type="match status" value="1"/>
</dbReference>
<dbReference type="Pfam" id="PF18517">
    <property type="entry name" value="LZ3wCH"/>
    <property type="match status" value="1"/>
</dbReference>
<dbReference type="GO" id="GO:0000709">
    <property type="term" value="P:meiotic joint molecule formation"/>
    <property type="evidence" value="ECO:0007669"/>
    <property type="project" value="TreeGrafter"/>
</dbReference>
<dbReference type="PANTHER" id="PTHR15938:SF0">
    <property type="entry name" value="HOMOLOGOUS-PAIRING PROTEIN 2 HOMOLOG"/>
    <property type="match status" value="1"/>
</dbReference>
<dbReference type="GO" id="GO:0120231">
    <property type="term" value="C:DNA recombinase auxiliary factor complex"/>
    <property type="evidence" value="ECO:0007669"/>
    <property type="project" value="TreeGrafter"/>
</dbReference>
<comment type="caution">
    <text evidence="10">The sequence shown here is derived from an EMBL/GenBank/DDBJ whole genome shotgun (WGS) entry which is preliminary data.</text>
</comment>
<evidence type="ECO:0000256" key="3">
    <source>
        <dbReference type="ARBA" id="ARBA00016093"/>
    </source>
</evidence>
<dbReference type="AlphaFoldDB" id="A0A9P0JPM2"/>
<name>A0A9P0JPM2_ACAOB</name>
<proteinExistence type="inferred from homology"/>
<dbReference type="OrthoDB" id="272266at2759"/>
<dbReference type="GO" id="GO:0007129">
    <property type="term" value="P:homologous chromosome pairing at meiosis"/>
    <property type="evidence" value="ECO:0007669"/>
    <property type="project" value="TreeGrafter"/>
</dbReference>
<evidence type="ECO:0000256" key="1">
    <source>
        <dbReference type="ARBA" id="ARBA00004123"/>
    </source>
</evidence>
<dbReference type="Pfam" id="PF07106">
    <property type="entry name" value="WHD_TBPIP"/>
    <property type="match status" value="1"/>
</dbReference>
<dbReference type="InterPro" id="IPR010776">
    <property type="entry name" value="Hop2_WH_dom"/>
</dbReference>
<comment type="similarity">
    <text evidence="2">Belongs to the HOP2 family.</text>
</comment>
<evidence type="ECO:0000256" key="4">
    <source>
        <dbReference type="ARBA" id="ARBA00023054"/>
    </source>
</evidence>
<sequence>MAQDAVLSFLEEHNRPFSIHDIIGGVKGKGEFGKAAVQKALDALVNKGKVKEKLYGKQKVYHIAQNVGPTGNQLRETLLEMDRRTNEISVELKEVNDKLKAKSNILTEKQGKVSIADLIEKKVDIEKQLEIVKEDLIQYADVDPISPKRKEEVEKLYAKALTEYKKRKRMCMDVVNAILENYPKSKKQLLEDMGIETDEDVGFSLDLK</sequence>
<feature type="domain" description="Homologous-pairing protein 2 winged helix" evidence="8">
    <location>
        <begin position="2"/>
        <end position="63"/>
    </location>
</feature>
<keyword evidence="5" id="KW-0233">DNA recombination</keyword>
<dbReference type="EMBL" id="CAKOFQ010006677">
    <property type="protein sequence ID" value="CAH1958566.1"/>
    <property type="molecule type" value="Genomic_DNA"/>
</dbReference>
<organism evidence="10 11">
    <name type="scientific">Acanthoscelides obtectus</name>
    <name type="common">Bean weevil</name>
    <name type="synonym">Bruchus obtectus</name>
    <dbReference type="NCBI Taxonomy" id="200917"/>
    <lineage>
        <taxon>Eukaryota</taxon>
        <taxon>Metazoa</taxon>
        <taxon>Ecdysozoa</taxon>
        <taxon>Arthropoda</taxon>
        <taxon>Hexapoda</taxon>
        <taxon>Insecta</taxon>
        <taxon>Pterygota</taxon>
        <taxon>Neoptera</taxon>
        <taxon>Endopterygota</taxon>
        <taxon>Coleoptera</taxon>
        <taxon>Polyphaga</taxon>
        <taxon>Cucujiformia</taxon>
        <taxon>Chrysomeloidea</taxon>
        <taxon>Chrysomelidae</taxon>
        <taxon>Bruchinae</taxon>
        <taxon>Bruchini</taxon>
        <taxon>Acanthoscelides</taxon>
    </lineage>
</organism>
<reference evidence="10" key="1">
    <citation type="submission" date="2022-03" db="EMBL/GenBank/DDBJ databases">
        <authorList>
            <person name="Sayadi A."/>
        </authorList>
    </citation>
    <scope>NUCLEOTIDE SEQUENCE</scope>
</reference>
<evidence type="ECO:0000259" key="8">
    <source>
        <dbReference type="Pfam" id="PF07106"/>
    </source>
</evidence>
<comment type="subcellular location">
    <subcellularLocation>
        <location evidence="1">Nucleus</location>
    </subcellularLocation>
</comment>
<feature type="domain" description="Leucine zipper with capping helix" evidence="9">
    <location>
        <begin position="145"/>
        <end position="202"/>
    </location>
</feature>
<dbReference type="GO" id="GO:0120230">
    <property type="term" value="F:recombinase activator activity"/>
    <property type="evidence" value="ECO:0007669"/>
    <property type="project" value="TreeGrafter"/>
</dbReference>
<evidence type="ECO:0000259" key="9">
    <source>
        <dbReference type="Pfam" id="PF18517"/>
    </source>
</evidence>
<keyword evidence="11" id="KW-1185">Reference proteome</keyword>
<dbReference type="GO" id="GO:0003690">
    <property type="term" value="F:double-stranded DNA binding"/>
    <property type="evidence" value="ECO:0007669"/>
    <property type="project" value="TreeGrafter"/>
</dbReference>
<evidence type="ECO:0000256" key="2">
    <source>
        <dbReference type="ARBA" id="ARBA00007922"/>
    </source>
</evidence>